<feature type="transmembrane region" description="Helical" evidence="8">
    <location>
        <begin position="586"/>
        <end position="607"/>
    </location>
</feature>
<keyword evidence="11" id="KW-1185">Reference proteome</keyword>
<organism evidence="10 11">
    <name type="scientific">Chryseotalea sanaruensis</name>
    <dbReference type="NCBI Taxonomy" id="2482724"/>
    <lineage>
        <taxon>Bacteria</taxon>
        <taxon>Pseudomonadati</taxon>
        <taxon>Bacteroidota</taxon>
        <taxon>Cytophagia</taxon>
        <taxon>Cytophagales</taxon>
        <taxon>Chryseotaleaceae</taxon>
        <taxon>Chryseotalea</taxon>
    </lineage>
</organism>
<keyword evidence="4" id="KW-0547">Nucleotide-binding</keyword>
<evidence type="ECO:0000259" key="9">
    <source>
        <dbReference type="PROSITE" id="PS50893"/>
    </source>
</evidence>
<dbReference type="SMART" id="SM00382">
    <property type="entry name" value="AAA"/>
    <property type="match status" value="1"/>
</dbReference>
<evidence type="ECO:0000256" key="7">
    <source>
        <dbReference type="ARBA" id="ARBA00023136"/>
    </source>
</evidence>
<keyword evidence="2" id="KW-0813">Transport</keyword>
<sequence length="1034" mass="118569">MSEELLKAVIQLFAIVARERITDDERIKVKEFLGQHLNREAVQYYLDLFDNYCAQHELKAIAGEAIPMDEATQEFVGDWAKIMEIAKKVNQALTVQQKLVLIVKIIELVYVDFEISERQGNLIFYIGQALKIQQSDVTALQDFVTGQDIDELASKNVLIIDEGLDEKPYPGPRITEKNINGMVAVLYLTDVETYLIKYLGISGLYLNSILLKSRKIEVFPAGSTIRGDKIETIYYSDVVGRFRVGQTQTSITFTADHLFYHFKSGRAAIQNINLAEREGKLIGIMGASGSGKSTLLNVLNGTERPSSGQVLVNGIDIHTHPEKVQGIIGYVPQDDLLHEELSVYQNLFYAAKLCFGAYKDEQIEEIVNKTIVQLGLLEIRDLKVGSPMDKTISGGQRKRVNIGLELLREPAMLFVDEPTSGLSSRDSENIMDLLKELSLRGKMIFVVIHQPSSDIFKLFDSLLILDVGGFQIYYGNPVEAVLYFRNIVNATNRDQGACPECGNINPEQIFSIIETKVVNEYGRLTTTRKVSPGQWYQYFKQKTKIPKVIHTTESLPVVQKIPNWFIQLKVFVKRDVLSKLSDKQYFFINLLEAPLLALFISYMVKYYNVLKGEEAVYSFYENQNIPVYFFMSVVVALFFGLTMSAEEIFRDRKILKREKFLHLSRSSYLSSKVLIMFFISAVQTFLFIVVGNLVLEIPFTELRYWFVLFACSCFANMLGLNISASFNSAVTIYILIPLLVIPQLLLSGVVINFDKFNPRVGKPVGVPVIGEMMASRWAFEAMMVTQFRDNPFEAQFYELDKEAALSEYKRIYLIPELESRLSFILNHREGWYNENRTDVAAAMNLLRDEIKNELRWIGEDKFAEADKIAIGSFDSLLHRNTVNFLSALKRYYSNKKDKAQDQKEQMVMALTSTPEKAALFEETKLHYQNQTVMDAVKNISTPDRIVEFRGQLHQKIYPIYADEHKPKHYLDFSANLYQPTKYFAGATHDTFVFNILVIWSMTCFLFLTLYFDLLHRLIIRVENWLKYGKRRVRD</sequence>
<dbReference type="RefSeq" id="WP_127123755.1">
    <property type="nucleotide sequence ID" value="NZ_BHXQ01000006.1"/>
</dbReference>
<evidence type="ECO:0000256" key="2">
    <source>
        <dbReference type="ARBA" id="ARBA00022448"/>
    </source>
</evidence>
<dbReference type="AlphaFoldDB" id="A0A401UE20"/>
<dbReference type="PANTHER" id="PTHR48041">
    <property type="entry name" value="ABC TRANSPORTER G FAMILY MEMBER 28"/>
    <property type="match status" value="1"/>
</dbReference>
<dbReference type="GO" id="GO:0016887">
    <property type="term" value="F:ATP hydrolysis activity"/>
    <property type="evidence" value="ECO:0007669"/>
    <property type="project" value="InterPro"/>
</dbReference>
<dbReference type="InterPro" id="IPR050352">
    <property type="entry name" value="ABCG_transporters"/>
</dbReference>
<dbReference type="Pfam" id="PF00005">
    <property type="entry name" value="ABC_tran"/>
    <property type="match status" value="1"/>
</dbReference>
<feature type="transmembrane region" description="Helical" evidence="8">
    <location>
        <begin position="627"/>
        <end position="649"/>
    </location>
</feature>
<dbReference type="InterPro" id="IPR027417">
    <property type="entry name" value="P-loop_NTPase"/>
</dbReference>
<keyword evidence="3 8" id="KW-0812">Transmembrane</keyword>
<evidence type="ECO:0000256" key="1">
    <source>
        <dbReference type="ARBA" id="ARBA00004141"/>
    </source>
</evidence>
<dbReference type="Pfam" id="PF01061">
    <property type="entry name" value="ABC2_membrane"/>
    <property type="match status" value="1"/>
</dbReference>
<feature type="domain" description="ABC transporter" evidence="9">
    <location>
        <begin position="253"/>
        <end position="492"/>
    </location>
</feature>
<keyword evidence="6 8" id="KW-1133">Transmembrane helix</keyword>
<feature type="transmembrane region" description="Helical" evidence="8">
    <location>
        <begin position="991"/>
        <end position="1011"/>
    </location>
</feature>
<dbReference type="OrthoDB" id="9804819at2"/>
<feature type="transmembrane region" description="Helical" evidence="8">
    <location>
        <begin position="669"/>
        <end position="690"/>
    </location>
</feature>
<dbReference type="InterPro" id="IPR013525">
    <property type="entry name" value="ABC2_TM"/>
</dbReference>
<protein>
    <submittedName>
        <fullName evidence="10">ABC transporter ATP-binding protein</fullName>
    </submittedName>
</protein>
<gene>
    <name evidence="10" type="ORF">SanaruYs_33540</name>
</gene>
<dbReference type="SUPFAM" id="SSF52540">
    <property type="entry name" value="P-loop containing nucleoside triphosphate hydrolases"/>
    <property type="match status" value="1"/>
</dbReference>
<dbReference type="PANTHER" id="PTHR48041:SF139">
    <property type="entry name" value="PROTEIN SCARLET"/>
    <property type="match status" value="1"/>
</dbReference>
<accession>A0A401UE20</accession>
<dbReference type="InterPro" id="IPR017871">
    <property type="entry name" value="ABC_transporter-like_CS"/>
</dbReference>
<keyword evidence="7 8" id="KW-0472">Membrane</keyword>
<dbReference type="GO" id="GO:0005524">
    <property type="term" value="F:ATP binding"/>
    <property type="evidence" value="ECO:0007669"/>
    <property type="project" value="UniProtKB-KW"/>
</dbReference>
<feature type="transmembrane region" description="Helical" evidence="8">
    <location>
        <begin position="702"/>
        <end position="720"/>
    </location>
</feature>
<feature type="transmembrane region" description="Helical" evidence="8">
    <location>
        <begin position="732"/>
        <end position="753"/>
    </location>
</feature>
<evidence type="ECO:0000256" key="3">
    <source>
        <dbReference type="ARBA" id="ARBA00022692"/>
    </source>
</evidence>
<evidence type="ECO:0000313" key="11">
    <source>
        <dbReference type="Proteomes" id="UP000288227"/>
    </source>
</evidence>
<evidence type="ECO:0000256" key="4">
    <source>
        <dbReference type="ARBA" id="ARBA00022741"/>
    </source>
</evidence>
<evidence type="ECO:0000256" key="8">
    <source>
        <dbReference type="SAM" id="Phobius"/>
    </source>
</evidence>
<dbReference type="InterPro" id="IPR003593">
    <property type="entry name" value="AAA+_ATPase"/>
</dbReference>
<proteinExistence type="predicted"/>
<dbReference type="InterPro" id="IPR003439">
    <property type="entry name" value="ABC_transporter-like_ATP-bd"/>
</dbReference>
<evidence type="ECO:0000256" key="6">
    <source>
        <dbReference type="ARBA" id="ARBA00022989"/>
    </source>
</evidence>
<dbReference type="Proteomes" id="UP000288227">
    <property type="component" value="Unassembled WGS sequence"/>
</dbReference>
<dbReference type="GO" id="GO:0016020">
    <property type="term" value="C:membrane"/>
    <property type="evidence" value="ECO:0007669"/>
    <property type="project" value="UniProtKB-SubCell"/>
</dbReference>
<comment type="subcellular location">
    <subcellularLocation>
        <location evidence="1">Membrane</location>
        <topology evidence="1">Multi-pass membrane protein</topology>
    </subcellularLocation>
</comment>
<dbReference type="PROSITE" id="PS50893">
    <property type="entry name" value="ABC_TRANSPORTER_2"/>
    <property type="match status" value="1"/>
</dbReference>
<dbReference type="EMBL" id="BHXQ01000006">
    <property type="protein sequence ID" value="GCC53112.1"/>
    <property type="molecule type" value="Genomic_DNA"/>
</dbReference>
<reference evidence="10 11" key="1">
    <citation type="submission" date="2018-11" db="EMBL/GenBank/DDBJ databases">
        <title>Chryseotalea sanarue gen. nov., sp., nov., a member of the family Cytophagaceae, isolated from a brackish lake in Hamamatsu Japan.</title>
        <authorList>
            <person name="Maejima Y."/>
            <person name="Iino T."/>
            <person name="Muraguchi Y."/>
            <person name="Fukuda K."/>
            <person name="Ohkuma M."/>
            <person name="Moriuchi R."/>
            <person name="Dohra H."/>
            <person name="Kimbara K."/>
            <person name="Shintani M."/>
        </authorList>
    </citation>
    <scope>NUCLEOTIDE SEQUENCE [LARGE SCALE GENOMIC DNA]</scope>
    <source>
        <strain evidence="10 11">Ys</strain>
    </source>
</reference>
<evidence type="ECO:0000256" key="5">
    <source>
        <dbReference type="ARBA" id="ARBA00022840"/>
    </source>
</evidence>
<dbReference type="GO" id="GO:0140359">
    <property type="term" value="F:ABC-type transporter activity"/>
    <property type="evidence" value="ECO:0007669"/>
    <property type="project" value="InterPro"/>
</dbReference>
<dbReference type="PROSITE" id="PS00211">
    <property type="entry name" value="ABC_TRANSPORTER_1"/>
    <property type="match status" value="1"/>
</dbReference>
<keyword evidence="5 10" id="KW-0067">ATP-binding</keyword>
<evidence type="ECO:0000313" key="10">
    <source>
        <dbReference type="EMBL" id="GCC53112.1"/>
    </source>
</evidence>
<dbReference type="Gene3D" id="3.40.50.300">
    <property type="entry name" value="P-loop containing nucleotide triphosphate hydrolases"/>
    <property type="match status" value="1"/>
</dbReference>
<comment type="caution">
    <text evidence="10">The sequence shown here is derived from an EMBL/GenBank/DDBJ whole genome shotgun (WGS) entry which is preliminary data.</text>
</comment>
<name>A0A401UE20_9BACT</name>